<dbReference type="EMBL" id="JBAMIC010000802">
    <property type="protein sequence ID" value="KAK7089694.1"/>
    <property type="molecule type" value="Genomic_DNA"/>
</dbReference>
<protein>
    <recommendedName>
        <fullName evidence="3">Chlorophyllase</fullName>
    </recommendedName>
</protein>
<dbReference type="InterPro" id="IPR017395">
    <property type="entry name" value="Chlorophyllase-like"/>
</dbReference>
<evidence type="ECO:0000313" key="2">
    <source>
        <dbReference type="Proteomes" id="UP001374579"/>
    </source>
</evidence>
<accession>A0AAN9AN34</accession>
<reference evidence="1 2" key="1">
    <citation type="submission" date="2024-02" db="EMBL/GenBank/DDBJ databases">
        <title>Chromosome-scale genome assembly of the rough periwinkle Littorina saxatilis.</title>
        <authorList>
            <person name="De Jode A."/>
            <person name="Faria R."/>
            <person name="Formenti G."/>
            <person name="Sims Y."/>
            <person name="Smith T.P."/>
            <person name="Tracey A."/>
            <person name="Wood J.M.D."/>
            <person name="Zagrodzka Z.B."/>
            <person name="Johannesson K."/>
            <person name="Butlin R.K."/>
            <person name="Leder E.H."/>
        </authorList>
    </citation>
    <scope>NUCLEOTIDE SEQUENCE [LARGE SCALE GENOMIC DNA]</scope>
    <source>
        <strain evidence="1">Snail1</strain>
        <tissue evidence="1">Muscle</tissue>
    </source>
</reference>
<dbReference type="SUPFAM" id="SSF53474">
    <property type="entry name" value="alpha/beta-Hydrolases"/>
    <property type="match status" value="1"/>
</dbReference>
<gene>
    <name evidence="1" type="ORF">V1264_024315</name>
</gene>
<keyword evidence="2" id="KW-1185">Reference proteome</keyword>
<dbReference type="Proteomes" id="UP001374579">
    <property type="component" value="Unassembled WGS sequence"/>
</dbReference>
<dbReference type="Gene3D" id="3.40.50.1820">
    <property type="entry name" value="alpha/beta hydrolase"/>
    <property type="match status" value="1"/>
</dbReference>
<evidence type="ECO:0000313" key="1">
    <source>
        <dbReference type="EMBL" id="KAK7089694.1"/>
    </source>
</evidence>
<sequence length="295" mass="32790">MEFSCKGVFVDKGDPYKPGPLTVGQLTLSKTLQGVPMHTVAFFPLQEGEYPPVLFVGGLDGLIPAEMYMDVQTLLASHGFVVFGVDIKFPLLQYDVSERDVGDDVKSLFNQLDWLRGYMENRTEARIAWNSTVLACHSAGCDATLKMIQQNHTVAKASVFLEPFSNVATEQVDVKIPVLSYGTQLSEEGFPQCAVAGKDWKQFYNIFSCPRVLMEAKGFGHCDILDPIPWQACHDIHFCTTTNNTRNADYRKFVQGAMSAFLAGTLEGDTDALTYILNTTRVPVDLLDLRHDLEC</sequence>
<dbReference type="AlphaFoldDB" id="A0AAN9AN34"/>
<dbReference type="PANTHER" id="PTHR33428">
    <property type="entry name" value="CHLOROPHYLLASE-2, CHLOROPLASTIC"/>
    <property type="match status" value="1"/>
</dbReference>
<comment type="caution">
    <text evidence="1">The sequence shown here is derived from an EMBL/GenBank/DDBJ whole genome shotgun (WGS) entry which is preliminary data.</text>
</comment>
<dbReference type="InterPro" id="IPR029058">
    <property type="entry name" value="AB_hydrolase_fold"/>
</dbReference>
<name>A0AAN9AN34_9CAEN</name>
<dbReference type="PANTHER" id="PTHR33428:SF14">
    <property type="entry name" value="CARBOXYLESTERASE TYPE B DOMAIN-CONTAINING PROTEIN"/>
    <property type="match status" value="1"/>
</dbReference>
<dbReference type="Pfam" id="PF07224">
    <property type="entry name" value="Chlorophyllase"/>
    <property type="match status" value="1"/>
</dbReference>
<evidence type="ECO:0008006" key="3">
    <source>
        <dbReference type="Google" id="ProtNLM"/>
    </source>
</evidence>
<organism evidence="1 2">
    <name type="scientific">Littorina saxatilis</name>
    <dbReference type="NCBI Taxonomy" id="31220"/>
    <lineage>
        <taxon>Eukaryota</taxon>
        <taxon>Metazoa</taxon>
        <taxon>Spiralia</taxon>
        <taxon>Lophotrochozoa</taxon>
        <taxon>Mollusca</taxon>
        <taxon>Gastropoda</taxon>
        <taxon>Caenogastropoda</taxon>
        <taxon>Littorinimorpha</taxon>
        <taxon>Littorinoidea</taxon>
        <taxon>Littorinidae</taxon>
        <taxon>Littorina</taxon>
    </lineage>
</organism>
<proteinExistence type="predicted"/>